<gene>
    <name evidence="8" type="ORF">V6N12_066613</name>
    <name evidence="7" type="ORF">V6N12_073916</name>
</gene>
<keyword evidence="3" id="KW-0862">Zinc</keyword>
<dbReference type="PANTHER" id="PTHR34396:SF25">
    <property type="entry name" value="BOUNDARY ELEMENT ASSOCIATED FACTOR"/>
    <property type="match status" value="1"/>
</dbReference>
<evidence type="ECO:0000259" key="6">
    <source>
        <dbReference type="PROSITE" id="PS50808"/>
    </source>
</evidence>
<evidence type="ECO:0000313" key="7">
    <source>
        <dbReference type="EMBL" id="KAK8498520.1"/>
    </source>
</evidence>
<dbReference type="EMBL" id="JBBPBM010000258">
    <property type="protein sequence ID" value="KAK8498520.1"/>
    <property type="molecule type" value="Genomic_DNA"/>
</dbReference>
<dbReference type="Proteomes" id="UP001472677">
    <property type="component" value="Unassembled WGS sequence"/>
</dbReference>
<evidence type="ECO:0000256" key="1">
    <source>
        <dbReference type="ARBA" id="ARBA00022723"/>
    </source>
</evidence>
<dbReference type="Pfam" id="PF02892">
    <property type="entry name" value="zf-BED"/>
    <property type="match status" value="1"/>
</dbReference>
<dbReference type="InterPro" id="IPR053031">
    <property type="entry name" value="Cuticle_assoc_protein"/>
</dbReference>
<sequence length="176" mass="20362">MLNFVSSDMSSEQQSSSTSIGVSRVEELFVNVDDNLKEEIERNVKASEPPLDTTTKEAEDKNHFQAFKKPKRSKVWDDFLEPKLVNKQWKVRCKYCNQPLSILKSKSTSNLKRHIDGCIKKSRFLKQKQALNFLLSESSTGTNQFEFVSALHDGKIDILKMREAMAHWITMHEHPF</sequence>
<keyword evidence="9" id="KW-1185">Reference proteome</keyword>
<dbReference type="PROSITE" id="PS50808">
    <property type="entry name" value="ZF_BED"/>
    <property type="match status" value="1"/>
</dbReference>
<proteinExistence type="predicted"/>
<dbReference type="InterPro" id="IPR003656">
    <property type="entry name" value="Znf_BED"/>
</dbReference>
<feature type="region of interest" description="Disordered" evidence="5">
    <location>
        <begin position="1"/>
        <end position="20"/>
    </location>
</feature>
<reference evidence="8 9" key="1">
    <citation type="journal article" date="2024" name="G3 (Bethesda)">
        <title>Genome assembly of Hibiscus sabdariffa L. provides insights into metabolisms of medicinal natural products.</title>
        <authorList>
            <person name="Kim T."/>
        </authorList>
    </citation>
    <scope>NUCLEOTIDE SEQUENCE [LARGE SCALE GENOMIC DNA]</scope>
    <source>
        <strain evidence="8">TK-2024</strain>
        <tissue evidence="8">Old leaves</tissue>
    </source>
</reference>
<feature type="domain" description="BED-type" evidence="6">
    <location>
        <begin position="70"/>
        <end position="121"/>
    </location>
</feature>
<dbReference type="EMBL" id="JBBPBM010000046">
    <property type="protein sequence ID" value="KAK8522043.1"/>
    <property type="molecule type" value="Genomic_DNA"/>
</dbReference>
<organism evidence="8 9">
    <name type="scientific">Hibiscus sabdariffa</name>
    <name type="common">roselle</name>
    <dbReference type="NCBI Taxonomy" id="183260"/>
    <lineage>
        <taxon>Eukaryota</taxon>
        <taxon>Viridiplantae</taxon>
        <taxon>Streptophyta</taxon>
        <taxon>Embryophyta</taxon>
        <taxon>Tracheophyta</taxon>
        <taxon>Spermatophyta</taxon>
        <taxon>Magnoliopsida</taxon>
        <taxon>eudicotyledons</taxon>
        <taxon>Gunneridae</taxon>
        <taxon>Pentapetalae</taxon>
        <taxon>rosids</taxon>
        <taxon>malvids</taxon>
        <taxon>Malvales</taxon>
        <taxon>Malvaceae</taxon>
        <taxon>Malvoideae</taxon>
        <taxon>Hibiscus</taxon>
    </lineage>
</organism>
<evidence type="ECO:0000313" key="8">
    <source>
        <dbReference type="EMBL" id="KAK8522043.1"/>
    </source>
</evidence>
<evidence type="ECO:0000256" key="5">
    <source>
        <dbReference type="SAM" id="MobiDB-lite"/>
    </source>
</evidence>
<name>A0ABR2CQL7_9ROSI</name>
<protein>
    <recommendedName>
        <fullName evidence="6">BED-type domain-containing protein</fullName>
    </recommendedName>
</protein>
<evidence type="ECO:0000256" key="3">
    <source>
        <dbReference type="ARBA" id="ARBA00022833"/>
    </source>
</evidence>
<keyword evidence="2 4" id="KW-0863">Zinc-finger</keyword>
<dbReference type="InterPro" id="IPR036236">
    <property type="entry name" value="Znf_C2H2_sf"/>
</dbReference>
<dbReference type="PANTHER" id="PTHR34396">
    <property type="entry name" value="OS03G0264950 PROTEIN-RELATED"/>
    <property type="match status" value="1"/>
</dbReference>
<evidence type="ECO:0000313" key="9">
    <source>
        <dbReference type="Proteomes" id="UP001472677"/>
    </source>
</evidence>
<evidence type="ECO:0000256" key="4">
    <source>
        <dbReference type="PROSITE-ProRule" id="PRU00027"/>
    </source>
</evidence>
<dbReference type="SMART" id="SM00614">
    <property type="entry name" value="ZnF_BED"/>
    <property type="match status" value="1"/>
</dbReference>
<evidence type="ECO:0000256" key="2">
    <source>
        <dbReference type="ARBA" id="ARBA00022771"/>
    </source>
</evidence>
<dbReference type="SUPFAM" id="SSF57667">
    <property type="entry name" value="beta-beta-alpha zinc fingers"/>
    <property type="match status" value="1"/>
</dbReference>
<accession>A0ABR2CQL7</accession>
<comment type="caution">
    <text evidence="8">The sequence shown here is derived from an EMBL/GenBank/DDBJ whole genome shotgun (WGS) entry which is preliminary data.</text>
</comment>
<keyword evidence="1" id="KW-0479">Metal-binding</keyword>